<feature type="region of interest" description="Disordered" evidence="1">
    <location>
        <begin position="121"/>
        <end position="152"/>
    </location>
</feature>
<evidence type="ECO:0000313" key="2">
    <source>
        <dbReference type="EMBL" id="KAK3334595.1"/>
    </source>
</evidence>
<organism evidence="2 3">
    <name type="scientific">Neurospora tetraspora</name>
    <dbReference type="NCBI Taxonomy" id="94610"/>
    <lineage>
        <taxon>Eukaryota</taxon>
        <taxon>Fungi</taxon>
        <taxon>Dikarya</taxon>
        <taxon>Ascomycota</taxon>
        <taxon>Pezizomycotina</taxon>
        <taxon>Sordariomycetes</taxon>
        <taxon>Sordariomycetidae</taxon>
        <taxon>Sordariales</taxon>
        <taxon>Sordariaceae</taxon>
        <taxon>Neurospora</taxon>
    </lineage>
</organism>
<dbReference type="Proteomes" id="UP001278500">
    <property type="component" value="Unassembled WGS sequence"/>
</dbReference>
<keyword evidence="3" id="KW-1185">Reference proteome</keyword>
<reference evidence="2" key="2">
    <citation type="submission" date="2023-06" db="EMBL/GenBank/DDBJ databases">
        <authorList>
            <consortium name="Lawrence Berkeley National Laboratory"/>
            <person name="Haridas S."/>
            <person name="Hensen N."/>
            <person name="Bonometti L."/>
            <person name="Westerberg I."/>
            <person name="Brannstrom I.O."/>
            <person name="Guillou S."/>
            <person name="Cros-Aarteil S."/>
            <person name="Calhoun S."/>
            <person name="Kuo A."/>
            <person name="Mondo S."/>
            <person name="Pangilinan J."/>
            <person name="Riley R."/>
            <person name="Labutti K."/>
            <person name="Andreopoulos B."/>
            <person name="Lipzen A."/>
            <person name="Chen C."/>
            <person name="Yanf M."/>
            <person name="Daum C."/>
            <person name="Ng V."/>
            <person name="Clum A."/>
            <person name="Steindorff A."/>
            <person name="Ohm R."/>
            <person name="Martin F."/>
            <person name="Silar P."/>
            <person name="Natvig D."/>
            <person name="Lalanne C."/>
            <person name="Gautier V."/>
            <person name="Ament-Velasquez S.L."/>
            <person name="Kruys A."/>
            <person name="Hutchinson M.I."/>
            <person name="Powell A.J."/>
            <person name="Barry K."/>
            <person name="Miller A.N."/>
            <person name="Grigoriev I.V."/>
            <person name="Debuchy R."/>
            <person name="Gladieux P."/>
            <person name="Thoren M.H."/>
            <person name="Johannesson H."/>
        </authorList>
    </citation>
    <scope>NUCLEOTIDE SEQUENCE</scope>
    <source>
        <strain evidence="2">CBS 560.94</strain>
    </source>
</reference>
<feature type="region of interest" description="Disordered" evidence="1">
    <location>
        <begin position="175"/>
        <end position="235"/>
    </location>
</feature>
<feature type="compositionally biased region" description="Low complexity" evidence="1">
    <location>
        <begin position="139"/>
        <end position="152"/>
    </location>
</feature>
<comment type="caution">
    <text evidence="2">The sequence shown here is derived from an EMBL/GenBank/DDBJ whole genome shotgun (WGS) entry which is preliminary data.</text>
</comment>
<name>A0AAE0MJL3_9PEZI</name>
<evidence type="ECO:0000313" key="3">
    <source>
        <dbReference type="Proteomes" id="UP001278500"/>
    </source>
</evidence>
<feature type="compositionally biased region" description="Polar residues" evidence="1">
    <location>
        <begin position="127"/>
        <end position="138"/>
    </location>
</feature>
<reference evidence="2" key="1">
    <citation type="journal article" date="2023" name="Mol. Phylogenet. Evol.">
        <title>Genome-scale phylogeny and comparative genomics of the fungal order Sordariales.</title>
        <authorList>
            <person name="Hensen N."/>
            <person name="Bonometti L."/>
            <person name="Westerberg I."/>
            <person name="Brannstrom I.O."/>
            <person name="Guillou S."/>
            <person name="Cros-Aarteil S."/>
            <person name="Calhoun S."/>
            <person name="Haridas S."/>
            <person name="Kuo A."/>
            <person name="Mondo S."/>
            <person name="Pangilinan J."/>
            <person name="Riley R."/>
            <person name="LaButti K."/>
            <person name="Andreopoulos B."/>
            <person name="Lipzen A."/>
            <person name="Chen C."/>
            <person name="Yan M."/>
            <person name="Daum C."/>
            <person name="Ng V."/>
            <person name="Clum A."/>
            <person name="Steindorff A."/>
            <person name="Ohm R.A."/>
            <person name="Martin F."/>
            <person name="Silar P."/>
            <person name="Natvig D.O."/>
            <person name="Lalanne C."/>
            <person name="Gautier V."/>
            <person name="Ament-Velasquez S.L."/>
            <person name="Kruys A."/>
            <person name="Hutchinson M.I."/>
            <person name="Powell A.J."/>
            <person name="Barry K."/>
            <person name="Miller A.N."/>
            <person name="Grigoriev I.V."/>
            <person name="Debuchy R."/>
            <person name="Gladieux P."/>
            <person name="Hiltunen Thoren M."/>
            <person name="Johannesson H."/>
        </authorList>
    </citation>
    <scope>NUCLEOTIDE SEQUENCE</scope>
    <source>
        <strain evidence="2">CBS 560.94</strain>
    </source>
</reference>
<gene>
    <name evidence="2" type="ORF">B0H65DRAFT_446866</name>
</gene>
<evidence type="ECO:0000256" key="1">
    <source>
        <dbReference type="SAM" id="MobiDB-lite"/>
    </source>
</evidence>
<dbReference type="EMBL" id="JAUEPP010000010">
    <property type="protein sequence ID" value="KAK3334595.1"/>
    <property type="molecule type" value="Genomic_DNA"/>
</dbReference>
<feature type="compositionally biased region" description="Basic and acidic residues" evidence="1">
    <location>
        <begin position="208"/>
        <end position="218"/>
    </location>
</feature>
<dbReference type="GeneID" id="87862973"/>
<protein>
    <submittedName>
        <fullName evidence="2">Uncharacterized protein</fullName>
    </submittedName>
</protein>
<dbReference type="AlphaFoldDB" id="A0AAE0MJL3"/>
<feature type="compositionally biased region" description="Acidic residues" evidence="1">
    <location>
        <begin position="184"/>
        <end position="204"/>
    </location>
</feature>
<sequence>MRTARKQRTSGLFLSVRARSAFLPIYPSSAKPAGQLQPIVPTAICEGYRGNGGCSALVYQAGASRCFDHLRNRPSRATIELIRTRLRQGIWSCSNCFKRVAANNVPNSLCTHCIGKKRLDRGKRQKATSSTRKSANPNKGSSTKSSGSGTGTVAASSAKLAAKGVLNGRIQKKTFSQTAQSVQDADESEEGDADDGDWLVDEPMFDLPFDRNLDHDGDGGAGGFGAPETLSQVVF</sequence>
<dbReference type="RefSeq" id="XP_062676761.1">
    <property type="nucleotide sequence ID" value="XM_062825819.1"/>
</dbReference>
<accession>A0AAE0MJL3</accession>
<proteinExistence type="predicted"/>